<dbReference type="AlphaFoldDB" id="A0A8S4QZJ8"/>
<evidence type="ECO:0000313" key="2">
    <source>
        <dbReference type="Proteomes" id="UP000838756"/>
    </source>
</evidence>
<dbReference type="EMBL" id="CAKXAJ010019938">
    <property type="protein sequence ID" value="CAH2219528.1"/>
    <property type="molecule type" value="Genomic_DNA"/>
</dbReference>
<accession>A0A8S4QZJ8</accession>
<reference evidence="1" key="1">
    <citation type="submission" date="2022-03" db="EMBL/GenBank/DDBJ databases">
        <authorList>
            <person name="Lindestad O."/>
        </authorList>
    </citation>
    <scope>NUCLEOTIDE SEQUENCE</scope>
</reference>
<protein>
    <submittedName>
        <fullName evidence="1">Jg8079 protein</fullName>
    </submittedName>
</protein>
<sequence>MKVFINFRTKLFTDNSKSQGKYKKDRIDAYQPTNIVNAKVEIKTDNNRFDADEVAQPYHISMGLIRRLRVTQRAMETAILGVSLRDLIRNVEIHRRARATDIAQRVAQLKWQWAGHIVRRRDRRWGPK</sequence>
<dbReference type="OrthoDB" id="7384832at2759"/>
<organism evidence="1 2">
    <name type="scientific">Pararge aegeria aegeria</name>
    <dbReference type="NCBI Taxonomy" id="348720"/>
    <lineage>
        <taxon>Eukaryota</taxon>
        <taxon>Metazoa</taxon>
        <taxon>Ecdysozoa</taxon>
        <taxon>Arthropoda</taxon>
        <taxon>Hexapoda</taxon>
        <taxon>Insecta</taxon>
        <taxon>Pterygota</taxon>
        <taxon>Neoptera</taxon>
        <taxon>Endopterygota</taxon>
        <taxon>Lepidoptera</taxon>
        <taxon>Glossata</taxon>
        <taxon>Ditrysia</taxon>
        <taxon>Papilionoidea</taxon>
        <taxon>Nymphalidae</taxon>
        <taxon>Satyrinae</taxon>
        <taxon>Satyrini</taxon>
        <taxon>Parargina</taxon>
        <taxon>Pararge</taxon>
    </lineage>
</organism>
<feature type="non-terminal residue" evidence="1">
    <location>
        <position position="1"/>
    </location>
</feature>
<gene>
    <name evidence="1" type="primary">jg8079</name>
    <name evidence="1" type="ORF">PAEG_LOCUS6497</name>
</gene>
<proteinExistence type="predicted"/>
<dbReference type="Proteomes" id="UP000838756">
    <property type="component" value="Unassembled WGS sequence"/>
</dbReference>
<evidence type="ECO:0000313" key="1">
    <source>
        <dbReference type="EMBL" id="CAH2219528.1"/>
    </source>
</evidence>
<keyword evidence="2" id="KW-1185">Reference proteome</keyword>
<name>A0A8S4QZJ8_9NEOP</name>
<comment type="caution">
    <text evidence="1">The sequence shown here is derived from an EMBL/GenBank/DDBJ whole genome shotgun (WGS) entry which is preliminary data.</text>
</comment>